<protein>
    <submittedName>
        <fullName evidence="1">Uncharacterized protein</fullName>
    </submittedName>
</protein>
<organism evidence="1 2">
    <name type="scientific">Gossypium mustelinum</name>
    <name type="common">Cotton</name>
    <name type="synonym">Gossypium caicoense</name>
    <dbReference type="NCBI Taxonomy" id="34275"/>
    <lineage>
        <taxon>Eukaryota</taxon>
        <taxon>Viridiplantae</taxon>
        <taxon>Streptophyta</taxon>
        <taxon>Embryophyta</taxon>
        <taxon>Tracheophyta</taxon>
        <taxon>Spermatophyta</taxon>
        <taxon>Magnoliopsida</taxon>
        <taxon>eudicotyledons</taxon>
        <taxon>Gunneridae</taxon>
        <taxon>Pentapetalae</taxon>
        <taxon>rosids</taxon>
        <taxon>malvids</taxon>
        <taxon>Malvales</taxon>
        <taxon>Malvaceae</taxon>
        <taxon>Malvoideae</taxon>
        <taxon>Gossypium</taxon>
    </lineage>
</organism>
<gene>
    <name evidence="1" type="ORF">E1A91_D05G126700v1</name>
</gene>
<dbReference type="EMBL" id="CM017653">
    <property type="protein sequence ID" value="TYI81036.1"/>
    <property type="molecule type" value="Genomic_DNA"/>
</dbReference>
<keyword evidence="2" id="KW-1185">Reference proteome</keyword>
<dbReference type="AlphaFoldDB" id="A0A5D2UXP2"/>
<reference evidence="1 2" key="1">
    <citation type="submission" date="2019-07" db="EMBL/GenBank/DDBJ databases">
        <title>WGS assembly of Gossypium mustelinum.</title>
        <authorList>
            <person name="Chen Z.J."/>
            <person name="Sreedasyam A."/>
            <person name="Ando A."/>
            <person name="Song Q."/>
            <person name="De L."/>
            <person name="Hulse-Kemp A."/>
            <person name="Ding M."/>
            <person name="Ye W."/>
            <person name="Kirkbride R."/>
            <person name="Jenkins J."/>
            <person name="Plott C."/>
            <person name="Lovell J."/>
            <person name="Lin Y.-M."/>
            <person name="Vaughn R."/>
            <person name="Liu B."/>
            <person name="Li W."/>
            <person name="Simpson S."/>
            <person name="Scheffler B."/>
            <person name="Saski C."/>
            <person name="Grover C."/>
            <person name="Hu G."/>
            <person name="Conover J."/>
            <person name="Carlson J."/>
            <person name="Shu S."/>
            <person name="Boston L."/>
            <person name="Williams M."/>
            <person name="Peterson D."/>
            <person name="Mcgee K."/>
            <person name="Jones D."/>
            <person name="Wendel J."/>
            <person name="Stelly D."/>
            <person name="Grimwood J."/>
            <person name="Schmutz J."/>
        </authorList>
    </citation>
    <scope>NUCLEOTIDE SEQUENCE [LARGE SCALE GENOMIC DNA]</scope>
    <source>
        <strain evidence="1">1408120.09</strain>
    </source>
</reference>
<proteinExistence type="predicted"/>
<evidence type="ECO:0000313" key="2">
    <source>
        <dbReference type="Proteomes" id="UP000323597"/>
    </source>
</evidence>
<sequence>MAMVEGNGYVITITYLLQAYFLKQRYLLISIPFPLHRLPIGCHMNPILPSPNFQLRNTQTVAISCFFRLQHSSPSSKFLLTEENHTHLNLRLLCHTSQKDTINGIC</sequence>
<evidence type="ECO:0000313" key="1">
    <source>
        <dbReference type="EMBL" id="TYI81036.1"/>
    </source>
</evidence>
<name>A0A5D2UXP2_GOSMU</name>
<accession>A0A5D2UXP2</accession>
<dbReference type="Proteomes" id="UP000323597">
    <property type="component" value="Chromosome D05"/>
</dbReference>